<reference evidence="2" key="1">
    <citation type="submission" date="2022-11" db="UniProtKB">
        <authorList>
            <consortium name="WormBaseParasite"/>
        </authorList>
    </citation>
    <scope>IDENTIFICATION</scope>
</reference>
<name>A0AC34GEJ7_9BILA</name>
<sequence>MVRRTELVKVMFGKGSIYSGPGKQKVSKKVPYAAMYKDPAIWAILVAAFGNFMGTQLSLQFMPTYINKVLYLPIAQTGIASAISPVIMFFIKLIAGQSSDRIKFISDPMKLRIYNSLAMGGMGVLFITVRKKNFFKKGDSHF</sequence>
<organism evidence="1 2">
    <name type="scientific">Panagrolaimus sp. ES5</name>
    <dbReference type="NCBI Taxonomy" id="591445"/>
    <lineage>
        <taxon>Eukaryota</taxon>
        <taxon>Metazoa</taxon>
        <taxon>Ecdysozoa</taxon>
        <taxon>Nematoda</taxon>
        <taxon>Chromadorea</taxon>
        <taxon>Rhabditida</taxon>
        <taxon>Tylenchina</taxon>
        <taxon>Panagrolaimomorpha</taxon>
        <taxon>Panagrolaimoidea</taxon>
        <taxon>Panagrolaimidae</taxon>
        <taxon>Panagrolaimus</taxon>
    </lineage>
</organism>
<evidence type="ECO:0000313" key="1">
    <source>
        <dbReference type="Proteomes" id="UP000887579"/>
    </source>
</evidence>
<accession>A0AC34GEJ7</accession>
<dbReference type="Proteomes" id="UP000887579">
    <property type="component" value="Unplaced"/>
</dbReference>
<evidence type="ECO:0000313" key="2">
    <source>
        <dbReference type="WBParaSite" id="ES5_v2.g28000.t1"/>
    </source>
</evidence>
<protein>
    <submittedName>
        <fullName evidence="2">Uncharacterized protein</fullName>
    </submittedName>
</protein>
<dbReference type="WBParaSite" id="ES5_v2.g28000.t1">
    <property type="protein sequence ID" value="ES5_v2.g28000.t1"/>
    <property type="gene ID" value="ES5_v2.g28000"/>
</dbReference>
<proteinExistence type="predicted"/>